<dbReference type="Gene3D" id="3.40.309.10">
    <property type="entry name" value="Aldehyde Dehydrogenase, Chain A, domain 2"/>
    <property type="match status" value="1"/>
</dbReference>
<dbReference type="EC" id="1.2.1.27" evidence="1"/>
<dbReference type="GO" id="GO:0006574">
    <property type="term" value="P:L-valine catabolic process"/>
    <property type="evidence" value="ECO:0007669"/>
    <property type="project" value="TreeGrafter"/>
</dbReference>
<dbReference type="InterPro" id="IPR016162">
    <property type="entry name" value="Ald_DH_N"/>
</dbReference>
<dbReference type="PANTHER" id="PTHR43866">
    <property type="entry name" value="MALONATE-SEMIALDEHYDE DEHYDROGENASE"/>
    <property type="match status" value="1"/>
</dbReference>
<dbReference type="FunFam" id="3.40.309.10:FF:000002">
    <property type="entry name" value="Methylmalonate-semialdehyde dehydrogenase (Acylating)"/>
    <property type="match status" value="1"/>
</dbReference>
<dbReference type="InterPro" id="IPR016163">
    <property type="entry name" value="Ald_DH_C"/>
</dbReference>
<dbReference type="InterPro" id="IPR015590">
    <property type="entry name" value="Aldehyde_DH_dom"/>
</dbReference>
<dbReference type="SUPFAM" id="SSF53720">
    <property type="entry name" value="ALDH-like"/>
    <property type="match status" value="1"/>
</dbReference>
<accession>A0A7S3XZ64</accession>
<dbReference type="GO" id="GO:0006210">
    <property type="term" value="P:thymine catabolic process"/>
    <property type="evidence" value="ECO:0007669"/>
    <property type="project" value="TreeGrafter"/>
</dbReference>
<dbReference type="InterPro" id="IPR016161">
    <property type="entry name" value="Ald_DH/histidinol_DH"/>
</dbReference>
<protein>
    <recommendedName>
        <fullName evidence="1">methylmalonate-semialdehyde dehydrogenase (CoA acylating)</fullName>
        <ecNumber evidence="1">1.2.1.27</ecNumber>
    </recommendedName>
</protein>
<keyword evidence="2" id="KW-0560">Oxidoreductase</keyword>
<evidence type="ECO:0000256" key="1">
    <source>
        <dbReference type="ARBA" id="ARBA00013048"/>
    </source>
</evidence>
<gene>
    <name evidence="5" type="ORF">HAKA00212_LOCUS15183</name>
</gene>
<reference evidence="5" key="1">
    <citation type="submission" date="2021-01" db="EMBL/GenBank/DDBJ databases">
        <authorList>
            <person name="Corre E."/>
            <person name="Pelletier E."/>
            <person name="Niang G."/>
            <person name="Scheremetjew M."/>
            <person name="Finn R."/>
            <person name="Kale V."/>
            <person name="Holt S."/>
            <person name="Cochrane G."/>
            <person name="Meng A."/>
            <person name="Brown T."/>
            <person name="Cohen L."/>
        </authorList>
    </citation>
    <scope>NUCLEOTIDE SEQUENCE</scope>
    <source>
        <strain evidence="5">CCMP3107</strain>
    </source>
</reference>
<dbReference type="InterPro" id="IPR010061">
    <property type="entry name" value="MeMal-semiAld_DH"/>
</dbReference>
<evidence type="ECO:0000256" key="3">
    <source>
        <dbReference type="ARBA" id="ARBA00023027"/>
    </source>
</evidence>
<name>A0A7S3XZ64_HETAK</name>
<dbReference type="EMBL" id="HBIU01032941">
    <property type="protein sequence ID" value="CAE0636422.1"/>
    <property type="molecule type" value="Transcribed_RNA"/>
</dbReference>
<feature type="domain" description="Aldehyde dehydrogenase" evidence="4">
    <location>
        <begin position="27"/>
        <end position="484"/>
    </location>
</feature>
<keyword evidence="3" id="KW-0520">NAD</keyword>
<dbReference type="PANTHER" id="PTHR43866:SF4">
    <property type="entry name" value="MALONATE-SEMIALDEHYDE DEHYDROGENASE"/>
    <property type="match status" value="1"/>
</dbReference>
<dbReference type="Pfam" id="PF00171">
    <property type="entry name" value="Aldedh"/>
    <property type="match status" value="1"/>
</dbReference>
<evidence type="ECO:0000313" key="5">
    <source>
        <dbReference type="EMBL" id="CAE0636422.1"/>
    </source>
</evidence>
<dbReference type="GO" id="GO:0004491">
    <property type="term" value="F:methylmalonate-semialdehyde dehydrogenase (acylating, NAD) activity"/>
    <property type="evidence" value="ECO:0007669"/>
    <property type="project" value="UniProtKB-EC"/>
</dbReference>
<dbReference type="InterPro" id="IPR016160">
    <property type="entry name" value="Ald_DH_CS_CYS"/>
</dbReference>
<organism evidence="5">
    <name type="scientific">Heterosigma akashiwo</name>
    <name type="common">Chromophytic alga</name>
    <name type="synonym">Heterosigma carterae</name>
    <dbReference type="NCBI Taxonomy" id="2829"/>
    <lineage>
        <taxon>Eukaryota</taxon>
        <taxon>Sar</taxon>
        <taxon>Stramenopiles</taxon>
        <taxon>Ochrophyta</taxon>
        <taxon>Raphidophyceae</taxon>
        <taxon>Chattonellales</taxon>
        <taxon>Chattonellaceae</taxon>
        <taxon>Heterosigma</taxon>
    </lineage>
</organism>
<proteinExistence type="predicted"/>
<sequence>MEEPTSKRAKTSPTVSLCNNFINGEFVPAQGGGYMDVLSPIDDSVISQVTLSSDQDVAAAVASAEAAFPAWKGQTAKQRAAVMLRLHALIAEHADELADIVVREAGKNKAEALASVAKGNETVEWACSMPQLMQGKALEVSRGIACADHRDPLGVVGCIVPFNFPIMVPMWTVPIALVAGNCVILKPSEKVPMCMARVAALMREAGVPDGVFQMVQGTAEAAAALADHPGVRALTFVGSSPVAELLAKRCRGLNKRVLALGGAKNHLVALPDCDRETAAGDIVASFAGCAGQRCMAASVLLLVGDTGDLLDRVVARAAALRPGTDPGQVGPVIDAAAKARVLKYVDEAVTRDGAEPLVDGRAWADRSPGTWVGPTVLRHQKKGDPALTDEIFGPVLSVLRVDSWEEALEIENASPFGNAASVYTSSGASAEWFTSRFRAGMLGVNIGIPVPREPFSFGGLYGTRSKFGDMDITGDGAMAFFTDRRKVTTKWVLTQDSKDKANFAGQL</sequence>
<evidence type="ECO:0000256" key="2">
    <source>
        <dbReference type="ARBA" id="ARBA00023002"/>
    </source>
</evidence>
<dbReference type="Gene3D" id="3.40.605.10">
    <property type="entry name" value="Aldehyde Dehydrogenase, Chain A, domain 1"/>
    <property type="match status" value="1"/>
</dbReference>
<dbReference type="NCBIfam" id="TIGR01722">
    <property type="entry name" value="MMSDH"/>
    <property type="match status" value="1"/>
</dbReference>
<dbReference type="PROSITE" id="PS00070">
    <property type="entry name" value="ALDEHYDE_DEHYDR_CYS"/>
    <property type="match status" value="1"/>
</dbReference>
<evidence type="ECO:0000259" key="4">
    <source>
        <dbReference type="Pfam" id="PF00171"/>
    </source>
</evidence>
<dbReference type="AlphaFoldDB" id="A0A7S3XZ64"/>